<organism evidence="2 3">
    <name type="scientific">Senna tora</name>
    <dbReference type="NCBI Taxonomy" id="362788"/>
    <lineage>
        <taxon>Eukaryota</taxon>
        <taxon>Viridiplantae</taxon>
        <taxon>Streptophyta</taxon>
        <taxon>Embryophyta</taxon>
        <taxon>Tracheophyta</taxon>
        <taxon>Spermatophyta</taxon>
        <taxon>Magnoliopsida</taxon>
        <taxon>eudicotyledons</taxon>
        <taxon>Gunneridae</taxon>
        <taxon>Pentapetalae</taxon>
        <taxon>rosids</taxon>
        <taxon>fabids</taxon>
        <taxon>Fabales</taxon>
        <taxon>Fabaceae</taxon>
        <taxon>Caesalpinioideae</taxon>
        <taxon>Cassia clade</taxon>
        <taxon>Senna</taxon>
    </lineage>
</organism>
<protein>
    <submittedName>
        <fullName evidence="2">Uncharacterized protein</fullName>
    </submittedName>
</protein>
<feature type="region of interest" description="Disordered" evidence="1">
    <location>
        <begin position="31"/>
        <end position="56"/>
    </location>
</feature>
<feature type="compositionally biased region" description="Polar residues" evidence="1">
    <location>
        <begin position="43"/>
        <end position="56"/>
    </location>
</feature>
<comment type="caution">
    <text evidence="2">The sequence shown here is derived from an EMBL/GenBank/DDBJ whole genome shotgun (WGS) entry which is preliminary data.</text>
</comment>
<evidence type="ECO:0000256" key="1">
    <source>
        <dbReference type="SAM" id="MobiDB-lite"/>
    </source>
</evidence>
<proteinExistence type="predicted"/>
<feature type="compositionally biased region" description="Basic and acidic residues" evidence="1">
    <location>
        <begin position="31"/>
        <end position="41"/>
    </location>
</feature>
<sequence length="102" mass="11517">MGDCSIPGQFIKFHGRWRRCATKSKVKRDLSTQESMAEVKHVPSSSKNCQSEDGNEIMSTYTPLSETLSDTNGGARDGRDIEDLKLYTIESLVKNMMLRLMK</sequence>
<name>A0A834X7Q2_9FABA</name>
<accession>A0A834X7Q2</accession>
<dbReference type="AlphaFoldDB" id="A0A834X7Q2"/>
<keyword evidence="3" id="KW-1185">Reference proteome</keyword>
<dbReference type="EMBL" id="JAAIUW010000003">
    <property type="protein sequence ID" value="KAF7839545.1"/>
    <property type="molecule type" value="Genomic_DNA"/>
</dbReference>
<evidence type="ECO:0000313" key="3">
    <source>
        <dbReference type="Proteomes" id="UP000634136"/>
    </source>
</evidence>
<reference evidence="2" key="1">
    <citation type="submission" date="2020-09" db="EMBL/GenBank/DDBJ databases">
        <title>Genome-Enabled Discovery of Anthraquinone Biosynthesis in Senna tora.</title>
        <authorList>
            <person name="Kang S.-H."/>
            <person name="Pandey R.P."/>
            <person name="Lee C.-M."/>
            <person name="Sim J.-S."/>
            <person name="Jeong J.-T."/>
            <person name="Choi B.-S."/>
            <person name="Jung M."/>
            <person name="Ginzburg D."/>
            <person name="Zhao K."/>
            <person name="Won S.Y."/>
            <person name="Oh T.-J."/>
            <person name="Yu Y."/>
            <person name="Kim N.-H."/>
            <person name="Lee O.R."/>
            <person name="Lee T.-H."/>
            <person name="Bashyal P."/>
            <person name="Kim T.-S."/>
            <person name="Lee W.-H."/>
            <person name="Kawkins C."/>
            <person name="Kim C.-K."/>
            <person name="Kim J.S."/>
            <person name="Ahn B.O."/>
            <person name="Rhee S.Y."/>
            <person name="Sohng J.K."/>
        </authorList>
    </citation>
    <scope>NUCLEOTIDE SEQUENCE</scope>
    <source>
        <tissue evidence="2">Leaf</tissue>
    </source>
</reference>
<gene>
    <name evidence="2" type="ORF">G2W53_008027</name>
</gene>
<dbReference type="Proteomes" id="UP000634136">
    <property type="component" value="Unassembled WGS sequence"/>
</dbReference>
<evidence type="ECO:0000313" key="2">
    <source>
        <dbReference type="EMBL" id="KAF7839545.1"/>
    </source>
</evidence>